<evidence type="ECO:0000256" key="1">
    <source>
        <dbReference type="SAM" id="MobiDB-lite"/>
    </source>
</evidence>
<dbReference type="EMBL" id="JAEMWZ010000005">
    <property type="protein sequence ID" value="KAG7143522.1"/>
    <property type="molecule type" value="Genomic_DNA"/>
</dbReference>
<feature type="region of interest" description="Disordered" evidence="1">
    <location>
        <begin position="1"/>
        <end position="97"/>
    </location>
</feature>
<evidence type="ECO:0000313" key="2">
    <source>
        <dbReference type="EMBL" id="KAG7143522.1"/>
    </source>
</evidence>
<organism evidence="2 3">
    <name type="scientific">Verticillium longisporum</name>
    <name type="common">Verticillium dahliae var. longisporum</name>
    <dbReference type="NCBI Taxonomy" id="100787"/>
    <lineage>
        <taxon>Eukaryota</taxon>
        <taxon>Fungi</taxon>
        <taxon>Dikarya</taxon>
        <taxon>Ascomycota</taxon>
        <taxon>Pezizomycotina</taxon>
        <taxon>Sordariomycetes</taxon>
        <taxon>Hypocreomycetidae</taxon>
        <taxon>Glomerellales</taxon>
        <taxon>Plectosphaerellaceae</taxon>
        <taxon>Verticillium</taxon>
    </lineage>
</organism>
<feature type="compositionally biased region" description="Polar residues" evidence="1">
    <location>
        <begin position="78"/>
        <end position="97"/>
    </location>
</feature>
<reference evidence="2" key="1">
    <citation type="journal article" date="2021" name="Mol. Plant Pathol.">
        <title>A 20-kb lineage-specific genomic region tames virulence in pathogenic amphidiploid Verticillium longisporum.</title>
        <authorList>
            <person name="Harting R."/>
            <person name="Starke J."/>
            <person name="Kusch H."/>
            <person name="Poggeler S."/>
            <person name="Maurus I."/>
            <person name="Schluter R."/>
            <person name="Landesfeind M."/>
            <person name="Bulla I."/>
            <person name="Nowrousian M."/>
            <person name="de Jonge R."/>
            <person name="Stahlhut G."/>
            <person name="Hoff K.J."/>
            <person name="Asshauer K.P."/>
            <person name="Thurmer A."/>
            <person name="Stanke M."/>
            <person name="Daniel R."/>
            <person name="Morgenstern B."/>
            <person name="Thomma B.P.H.J."/>
            <person name="Kronstad J.W."/>
            <person name="Braus-Stromeyer S.A."/>
            <person name="Braus G.H."/>
        </authorList>
    </citation>
    <scope>NUCLEOTIDE SEQUENCE</scope>
    <source>
        <strain evidence="2">Vl32</strain>
    </source>
</reference>
<accession>A0A8I3AXP4</accession>
<name>A0A8I3AXP4_VERLO</name>
<comment type="caution">
    <text evidence="2">The sequence shown here is derived from an EMBL/GenBank/DDBJ whole genome shotgun (WGS) entry which is preliminary data.</text>
</comment>
<sequence length="121" mass="13604">MEQTGPPSPAPSNDDIYHDGLHHLIRHNNATSYPRDQQNPEDNLMGHPASQSRYGTPDPQHDRPYDQSSPYSHRAQDGQISYQSSYDPTATPYASMSGMTHQYSGYVAPNALPEFGYDYYP</sequence>
<protein>
    <submittedName>
        <fullName evidence="2">Uncharacterized protein</fullName>
    </submittedName>
</protein>
<feature type="compositionally biased region" description="Pro residues" evidence="1">
    <location>
        <begin position="1"/>
        <end position="10"/>
    </location>
</feature>
<dbReference type="AlphaFoldDB" id="A0A8I3AXP4"/>
<gene>
    <name evidence="2" type="ORF">HYQ45_000314</name>
</gene>
<evidence type="ECO:0000313" key="3">
    <source>
        <dbReference type="Proteomes" id="UP000689129"/>
    </source>
</evidence>
<dbReference type="Proteomes" id="UP000689129">
    <property type="component" value="Unassembled WGS sequence"/>
</dbReference>
<proteinExistence type="predicted"/>
<dbReference type="OrthoDB" id="2307332at2759"/>
<feature type="compositionally biased region" description="Polar residues" evidence="1">
    <location>
        <begin position="28"/>
        <end position="41"/>
    </location>
</feature>